<dbReference type="AlphaFoldDB" id="A0A8J2YX02"/>
<proteinExistence type="predicted"/>
<evidence type="ECO:0000256" key="3">
    <source>
        <dbReference type="SAM" id="SignalP"/>
    </source>
</evidence>
<sequence>MSPKDLLPKSVGLFVAVALLGAPLAVWAQDQGGQTQPQQAPQSQPAAKPKKPPKPPKPPAPAAAPNAAAPNAAAPNAAATTGSAGTAATKGGTGSTLLGGRSQGPLEVTSENGIEWQQDVKAYIARGNAVAKRGQTTLYADVLTAYYRDIPNSSQTEIWRVVADGHVRITTPTQEVVGDHGIYDVDQTVVVMTGQALKLTTPQDVVTARDSLEWYDGKQLAVARGNAVAVRGDRRLRGDTLVAQVTQAPGEDSRISRVDGKGHVIVSGPNNQVGTGDSGVYNADTGIATLVGHVTVARGDDTVVGQYGVVDLQNGVSRILPRPPTAEDTTRGRVQGIIIPRGKGPNSAASDQKAQP</sequence>
<evidence type="ECO:0000259" key="4">
    <source>
        <dbReference type="Pfam" id="PF03968"/>
    </source>
</evidence>
<keyword evidence="6" id="KW-1185">Reference proteome</keyword>
<accession>A0A8J2YX02</accession>
<reference evidence="5" key="1">
    <citation type="journal article" date="2014" name="Int. J. Syst. Evol. Microbiol.">
        <title>Complete genome sequence of Corynebacterium casei LMG S-19264T (=DSM 44701T), isolated from a smear-ripened cheese.</title>
        <authorList>
            <consortium name="US DOE Joint Genome Institute (JGI-PGF)"/>
            <person name="Walter F."/>
            <person name="Albersmeier A."/>
            <person name="Kalinowski J."/>
            <person name="Ruckert C."/>
        </authorList>
    </citation>
    <scope>NUCLEOTIDE SEQUENCE</scope>
    <source>
        <strain evidence="5">CGMCC 1.15725</strain>
    </source>
</reference>
<comment type="caution">
    <text evidence="5">The sequence shown here is derived from an EMBL/GenBank/DDBJ whole genome shotgun (WGS) entry which is preliminary data.</text>
</comment>
<dbReference type="EMBL" id="BMJQ01000012">
    <property type="protein sequence ID" value="GGF34195.1"/>
    <property type="molecule type" value="Genomic_DNA"/>
</dbReference>
<feature type="region of interest" description="Disordered" evidence="2">
    <location>
        <begin position="30"/>
        <end position="106"/>
    </location>
</feature>
<dbReference type="PANTHER" id="PTHR36504:SF1">
    <property type="entry name" value="LIPOPOLYSACCHARIDE EXPORT SYSTEM PROTEIN LPTA"/>
    <property type="match status" value="1"/>
</dbReference>
<dbReference type="Pfam" id="PF03968">
    <property type="entry name" value="LptD_N"/>
    <property type="match status" value="2"/>
</dbReference>
<dbReference type="PANTHER" id="PTHR36504">
    <property type="entry name" value="LIPOPOLYSACCHARIDE EXPORT SYSTEM PROTEIN LPTA"/>
    <property type="match status" value="1"/>
</dbReference>
<gene>
    <name evidence="5" type="ORF">GCM10011611_45540</name>
</gene>
<feature type="signal peptide" evidence="3">
    <location>
        <begin position="1"/>
        <end position="28"/>
    </location>
</feature>
<dbReference type="GO" id="GO:0015920">
    <property type="term" value="P:lipopolysaccharide transport"/>
    <property type="evidence" value="ECO:0007669"/>
    <property type="project" value="TreeGrafter"/>
</dbReference>
<dbReference type="Proteomes" id="UP000646365">
    <property type="component" value="Unassembled WGS sequence"/>
</dbReference>
<evidence type="ECO:0000313" key="6">
    <source>
        <dbReference type="Proteomes" id="UP000646365"/>
    </source>
</evidence>
<dbReference type="InterPro" id="IPR052037">
    <property type="entry name" value="LPS_export_LptA"/>
</dbReference>
<dbReference type="GO" id="GO:0009279">
    <property type="term" value="C:cell outer membrane"/>
    <property type="evidence" value="ECO:0007669"/>
    <property type="project" value="TreeGrafter"/>
</dbReference>
<feature type="domain" description="Organic solvent tolerance-like N-terminal" evidence="4">
    <location>
        <begin position="115"/>
        <end position="208"/>
    </location>
</feature>
<feature type="compositionally biased region" description="Low complexity" evidence="2">
    <location>
        <begin position="30"/>
        <end position="47"/>
    </location>
</feature>
<organism evidence="5 6">
    <name type="scientific">Aliidongia dinghuensis</name>
    <dbReference type="NCBI Taxonomy" id="1867774"/>
    <lineage>
        <taxon>Bacteria</taxon>
        <taxon>Pseudomonadati</taxon>
        <taxon>Pseudomonadota</taxon>
        <taxon>Alphaproteobacteria</taxon>
        <taxon>Rhodospirillales</taxon>
        <taxon>Dongiaceae</taxon>
        <taxon>Aliidongia</taxon>
    </lineage>
</organism>
<dbReference type="Gene3D" id="2.60.450.10">
    <property type="entry name" value="Lipopolysaccharide (LPS) transport protein A like domain"/>
    <property type="match status" value="2"/>
</dbReference>
<feature type="compositionally biased region" description="Low complexity" evidence="2">
    <location>
        <begin position="63"/>
        <end position="90"/>
    </location>
</feature>
<feature type="domain" description="Organic solvent tolerance-like N-terminal" evidence="4">
    <location>
        <begin position="210"/>
        <end position="314"/>
    </location>
</feature>
<reference evidence="5" key="2">
    <citation type="submission" date="2020-09" db="EMBL/GenBank/DDBJ databases">
        <authorList>
            <person name="Sun Q."/>
            <person name="Zhou Y."/>
        </authorList>
    </citation>
    <scope>NUCLEOTIDE SEQUENCE</scope>
    <source>
        <strain evidence="5">CGMCC 1.15725</strain>
    </source>
</reference>
<evidence type="ECO:0000256" key="2">
    <source>
        <dbReference type="SAM" id="MobiDB-lite"/>
    </source>
</evidence>
<name>A0A8J2YX02_9PROT</name>
<dbReference type="GO" id="GO:0017089">
    <property type="term" value="F:glycolipid transfer activity"/>
    <property type="evidence" value="ECO:0007669"/>
    <property type="project" value="TreeGrafter"/>
</dbReference>
<dbReference type="GO" id="GO:0030288">
    <property type="term" value="C:outer membrane-bounded periplasmic space"/>
    <property type="evidence" value="ECO:0007669"/>
    <property type="project" value="TreeGrafter"/>
</dbReference>
<feature type="chain" id="PRO_5035170898" description="Organic solvent tolerance-like N-terminal domain-containing protein" evidence="3">
    <location>
        <begin position="29"/>
        <end position="356"/>
    </location>
</feature>
<dbReference type="InterPro" id="IPR005653">
    <property type="entry name" value="OstA-like_N"/>
</dbReference>
<protein>
    <recommendedName>
        <fullName evidence="4">Organic solvent tolerance-like N-terminal domain-containing protein</fullName>
    </recommendedName>
</protein>
<evidence type="ECO:0000256" key="1">
    <source>
        <dbReference type="ARBA" id="ARBA00022729"/>
    </source>
</evidence>
<evidence type="ECO:0000313" key="5">
    <source>
        <dbReference type="EMBL" id="GGF34195.1"/>
    </source>
</evidence>
<keyword evidence="1 3" id="KW-0732">Signal</keyword>